<dbReference type="GO" id="GO:0008194">
    <property type="term" value="F:UDP-glycosyltransferase activity"/>
    <property type="evidence" value="ECO:0007669"/>
    <property type="project" value="InterPro"/>
</dbReference>
<dbReference type="Proteomes" id="UP000796880">
    <property type="component" value="Unassembled WGS sequence"/>
</dbReference>
<gene>
    <name evidence="2" type="ORF">FNV43_RR24683</name>
</gene>
<dbReference type="PANTHER" id="PTHR48045">
    <property type="entry name" value="UDP-GLYCOSYLTRANSFERASE 72B1"/>
    <property type="match status" value="1"/>
</dbReference>
<protein>
    <submittedName>
        <fullName evidence="2">Uncharacterized protein</fullName>
    </submittedName>
</protein>
<dbReference type="CDD" id="cd03784">
    <property type="entry name" value="GT1_Gtf-like"/>
    <property type="match status" value="1"/>
</dbReference>
<comment type="caution">
    <text evidence="2">The sequence shown here is derived from an EMBL/GenBank/DDBJ whole genome shotgun (WGS) entry which is preliminary data.</text>
</comment>
<dbReference type="OrthoDB" id="5835829at2759"/>
<evidence type="ECO:0000256" key="1">
    <source>
        <dbReference type="ARBA" id="ARBA00022679"/>
    </source>
</evidence>
<proteinExistence type="predicted"/>
<reference evidence="2" key="1">
    <citation type="submission" date="2020-03" db="EMBL/GenBank/DDBJ databases">
        <title>A high-quality chromosome-level genome assembly of a woody plant with both climbing and erect habits, Rhamnella rubrinervis.</title>
        <authorList>
            <person name="Lu Z."/>
            <person name="Yang Y."/>
            <person name="Zhu X."/>
            <person name="Sun Y."/>
        </authorList>
    </citation>
    <scope>NUCLEOTIDE SEQUENCE</scope>
    <source>
        <strain evidence="2">BYM</strain>
        <tissue evidence="2">Leaf</tissue>
    </source>
</reference>
<name>A0A8K0DN86_9ROSA</name>
<keyword evidence="1" id="KW-0808">Transferase</keyword>
<dbReference type="Gene3D" id="3.40.50.2000">
    <property type="entry name" value="Glycogen Phosphorylase B"/>
    <property type="match status" value="1"/>
</dbReference>
<sequence>MNPIVDFHESPIEIETSTPENCESPSKSEFSIATLSEAEFLEVAWGLANSNQPFLWVVRPRSVHGSEWLEALPNRFLENLNGRGNIVKEVLAHPCVGAFWTHNGWDSTMESICEGVPMICMPCFTDQLVNARYLSHVWKVGLQLENGMERGEIEKIIRKLMVEKEGEEIRDRVTKLKEKANLCLKQDGSSYKSLDSLVSHILSLESFSFQAQRP</sequence>
<evidence type="ECO:0000313" key="3">
    <source>
        <dbReference type="Proteomes" id="UP000796880"/>
    </source>
</evidence>
<evidence type="ECO:0000313" key="2">
    <source>
        <dbReference type="EMBL" id="KAF3433581.1"/>
    </source>
</evidence>
<dbReference type="EMBL" id="VOIH02000011">
    <property type="protein sequence ID" value="KAF3433581.1"/>
    <property type="molecule type" value="Genomic_DNA"/>
</dbReference>
<dbReference type="InterPro" id="IPR002213">
    <property type="entry name" value="UDP_glucos_trans"/>
</dbReference>
<keyword evidence="3" id="KW-1185">Reference proteome</keyword>
<dbReference type="SUPFAM" id="SSF53756">
    <property type="entry name" value="UDP-Glycosyltransferase/glycogen phosphorylase"/>
    <property type="match status" value="1"/>
</dbReference>
<dbReference type="AlphaFoldDB" id="A0A8K0DN86"/>
<dbReference type="Pfam" id="PF00201">
    <property type="entry name" value="UDPGT"/>
    <property type="match status" value="1"/>
</dbReference>
<dbReference type="PANTHER" id="PTHR48045:SF31">
    <property type="entry name" value="UDP-GLYCOSYLTRANSFERASE 76B1-LIKE"/>
    <property type="match status" value="1"/>
</dbReference>
<accession>A0A8K0DN86</accession>
<organism evidence="2 3">
    <name type="scientific">Rhamnella rubrinervis</name>
    <dbReference type="NCBI Taxonomy" id="2594499"/>
    <lineage>
        <taxon>Eukaryota</taxon>
        <taxon>Viridiplantae</taxon>
        <taxon>Streptophyta</taxon>
        <taxon>Embryophyta</taxon>
        <taxon>Tracheophyta</taxon>
        <taxon>Spermatophyta</taxon>
        <taxon>Magnoliopsida</taxon>
        <taxon>eudicotyledons</taxon>
        <taxon>Gunneridae</taxon>
        <taxon>Pentapetalae</taxon>
        <taxon>rosids</taxon>
        <taxon>fabids</taxon>
        <taxon>Rosales</taxon>
        <taxon>Rhamnaceae</taxon>
        <taxon>rhamnoid group</taxon>
        <taxon>Rhamneae</taxon>
        <taxon>Rhamnella</taxon>
    </lineage>
</organism>